<dbReference type="EMBL" id="GBXM01026696">
    <property type="protein sequence ID" value="JAH81881.1"/>
    <property type="molecule type" value="Transcribed_RNA"/>
</dbReference>
<reference evidence="1" key="2">
    <citation type="journal article" date="2015" name="Fish Shellfish Immunol.">
        <title>Early steps in the European eel (Anguilla anguilla)-Vibrio vulnificus interaction in the gills: Role of the RtxA13 toxin.</title>
        <authorList>
            <person name="Callol A."/>
            <person name="Pajuelo D."/>
            <person name="Ebbesson L."/>
            <person name="Teles M."/>
            <person name="MacKenzie S."/>
            <person name="Amaro C."/>
        </authorList>
    </citation>
    <scope>NUCLEOTIDE SEQUENCE</scope>
</reference>
<evidence type="ECO:0000313" key="1">
    <source>
        <dbReference type="EMBL" id="JAH81881.1"/>
    </source>
</evidence>
<sequence>MSHSLYVAYSSGITDIGCPFQAMIFKAPPFDPFL</sequence>
<accession>A0A0E9VV14</accession>
<proteinExistence type="predicted"/>
<organism evidence="1">
    <name type="scientific">Anguilla anguilla</name>
    <name type="common">European freshwater eel</name>
    <name type="synonym">Muraena anguilla</name>
    <dbReference type="NCBI Taxonomy" id="7936"/>
    <lineage>
        <taxon>Eukaryota</taxon>
        <taxon>Metazoa</taxon>
        <taxon>Chordata</taxon>
        <taxon>Craniata</taxon>
        <taxon>Vertebrata</taxon>
        <taxon>Euteleostomi</taxon>
        <taxon>Actinopterygii</taxon>
        <taxon>Neopterygii</taxon>
        <taxon>Teleostei</taxon>
        <taxon>Anguilliformes</taxon>
        <taxon>Anguillidae</taxon>
        <taxon>Anguilla</taxon>
    </lineage>
</organism>
<reference evidence="1" key="1">
    <citation type="submission" date="2014-11" db="EMBL/GenBank/DDBJ databases">
        <authorList>
            <person name="Amaro Gonzalez C."/>
        </authorList>
    </citation>
    <scope>NUCLEOTIDE SEQUENCE</scope>
</reference>
<protein>
    <submittedName>
        <fullName evidence="1">Uncharacterized protein</fullName>
    </submittedName>
</protein>
<dbReference type="AlphaFoldDB" id="A0A0E9VV14"/>
<name>A0A0E9VV14_ANGAN</name>